<dbReference type="Proteomes" id="UP000050794">
    <property type="component" value="Unassembled WGS sequence"/>
</dbReference>
<evidence type="ECO:0000313" key="3">
    <source>
        <dbReference type="Proteomes" id="UP000050794"/>
    </source>
</evidence>
<reference evidence="2 3" key="2">
    <citation type="submission" date="2018-11" db="EMBL/GenBank/DDBJ databases">
        <authorList>
            <consortium name="Pathogen Informatics"/>
        </authorList>
    </citation>
    <scope>NUCLEOTIDE SEQUENCE [LARGE SCALE GENOMIC DNA]</scope>
</reference>
<accession>A0A183UTG9</accession>
<protein>
    <submittedName>
        <fullName evidence="4">Secreted protein</fullName>
    </submittedName>
</protein>
<feature type="signal peptide" evidence="1">
    <location>
        <begin position="1"/>
        <end position="19"/>
    </location>
</feature>
<reference evidence="4" key="1">
    <citation type="submission" date="2016-06" db="UniProtKB">
        <authorList>
            <consortium name="WormBaseParasite"/>
        </authorList>
    </citation>
    <scope>IDENTIFICATION</scope>
</reference>
<feature type="chain" id="PRO_5044553422" evidence="1">
    <location>
        <begin position="20"/>
        <end position="218"/>
    </location>
</feature>
<gene>
    <name evidence="2" type="ORF">TCNE_LOCUS11789</name>
</gene>
<proteinExistence type="predicted"/>
<dbReference type="EMBL" id="UYWY01020988">
    <property type="protein sequence ID" value="VDM43110.1"/>
    <property type="molecule type" value="Genomic_DNA"/>
</dbReference>
<sequence>MKALLLALFVANLAGLLRAQDCSTTASTVATFGNYMQCIKEVISNNYASYEKEVREQTRLAVNKCFSSNGCSLSTQEMDAKAWDPNGPNRDCPICNKMMGAGADKRGVDVMQFFVNAYFVQDLLSKAYLFYFNYYFMTAIVAKFLGGIVAATLNTPSEDQQCIRQEMAKAIVKEAQGCLHSKSVTFQIPTIPDLEERSSTFRDKMFIFFTSSDILLLF</sequence>
<dbReference type="WBParaSite" id="TCNE_0001178901-mRNA-1">
    <property type="protein sequence ID" value="TCNE_0001178901-mRNA-1"/>
    <property type="gene ID" value="TCNE_0001178901"/>
</dbReference>
<evidence type="ECO:0000313" key="2">
    <source>
        <dbReference type="EMBL" id="VDM43110.1"/>
    </source>
</evidence>
<organism evidence="3 4">
    <name type="scientific">Toxocara canis</name>
    <name type="common">Canine roundworm</name>
    <dbReference type="NCBI Taxonomy" id="6265"/>
    <lineage>
        <taxon>Eukaryota</taxon>
        <taxon>Metazoa</taxon>
        <taxon>Ecdysozoa</taxon>
        <taxon>Nematoda</taxon>
        <taxon>Chromadorea</taxon>
        <taxon>Rhabditida</taxon>
        <taxon>Spirurina</taxon>
        <taxon>Ascaridomorpha</taxon>
        <taxon>Ascaridoidea</taxon>
        <taxon>Toxocaridae</taxon>
        <taxon>Toxocara</taxon>
    </lineage>
</organism>
<name>A0A183UTG9_TOXCA</name>
<evidence type="ECO:0000313" key="4">
    <source>
        <dbReference type="WBParaSite" id="TCNE_0001178901-mRNA-1"/>
    </source>
</evidence>
<evidence type="ECO:0000256" key="1">
    <source>
        <dbReference type="SAM" id="SignalP"/>
    </source>
</evidence>
<dbReference type="AlphaFoldDB" id="A0A183UTG9"/>
<keyword evidence="1" id="KW-0732">Signal</keyword>
<keyword evidence="3" id="KW-1185">Reference proteome</keyword>